<dbReference type="Proteomes" id="UP000552883">
    <property type="component" value="Unassembled WGS sequence"/>
</dbReference>
<dbReference type="PROSITE" id="PS51898">
    <property type="entry name" value="TYR_RECOMBINASE"/>
    <property type="match status" value="1"/>
</dbReference>
<sequence length="291" mass="33112">MTATDDQVWALWDVHMRAGGCTDRTIRNRRIWFRELARTLGKPIATATKLDLVEYLGRAHLSPRTRQNYRSAMHTLFTLMQDEGIRHDNPAARLPRVHVARLEPHPFTIEEVQRLLESGIYGRTRLYVLLALYMGLRAAEIAQLRGEHVDWDRRRLWIEAAKGGVKVWRPLHPIIWEVIQTLPREGYWFPSHTLPGQPISPKSVSNTLCAAIKRAGMSGHRAHQLRATFATEMIRAGVSTTVASHAMRHANPATLSRYVKPDDLAILDAITKIPTVAIPTRTNRRRSPEVA</sequence>
<dbReference type="GO" id="GO:0003677">
    <property type="term" value="F:DNA binding"/>
    <property type="evidence" value="ECO:0007669"/>
    <property type="project" value="UniProtKB-UniRule"/>
</dbReference>
<feature type="domain" description="Tyr recombinase" evidence="5">
    <location>
        <begin position="102"/>
        <end position="272"/>
    </location>
</feature>
<keyword evidence="3" id="KW-0233">DNA recombination</keyword>
<comment type="caution">
    <text evidence="7">The sequence shown here is derived from an EMBL/GenBank/DDBJ whole genome shotgun (WGS) entry which is preliminary data.</text>
</comment>
<organism evidence="7 8">
    <name type="scientific">Microcella frigidaquae</name>
    <dbReference type="NCBI Taxonomy" id="424758"/>
    <lineage>
        <taxon>Bacteria</taxon>
        <taxon>Bacillati</taxon>
        <taxon>Actinomycetota</taxon>
        <taxon>Actinomycetes</taxon>
        <taxon>Micrococcales</taxon>
        <taxon>Microbacteriaceae</taxon>
        <taxon>Microcella</taxon>
    </lineage>
</organism>
<dbReference type="GO" id="GO:0015074">
    <property type="term" value="P:DNA integration"/>
    <property type="evidence" value="ECO:0007669"/>
    <property type="project" value="InterPro"/>
</dbReference>
<dbReference type="InterPro" id="IPR011010">
    <property type="entry name" value="DNA_brk_join_enz"/>
</dbReference>
<evidence type="ECO:0000313" key="8">
    <source>
        <dbReference type="Proteomes" id="UP000552883"/>
    </source>
</evidence>
<dbReference type="InterPro" id="IPR002104">
    <property type="entry name" value="Integrase_catalytic"/>
</dbReference>
<evidence type="ECO:0000256" key="2">
    <source>
        <dbReference type="ARBA" id="ARBA00023125"/>
    </source>
</evidence>
<keyword evidence="2 4" id="KW-0238">DNA-binding</keyword>
<evidence type="ECO:0000256" key="1">
    <source>
        <dbReference type="ARBA" id="ARBA00008857"/>
    </source>
</evidence>
<dbReference type="InterPro" id="IPR044068">
    <property type="entry name" value="CB"/>
</dbReference>
<comment type="similarity">
    <text evidence="1">Belongs to the 'phage' integrase family.</text>
</comment>
<dbReference type="InterPro" id="IPR050090">
    <property type="entry name" value="Tyrosine_recombinase_XerCD"/>
</dbReference>
<keyword evidence="8" id="KW-1185">Reference proteome</keyword>
<feature type="domain" description="Core-binding (CB)" evidence="6">
    <location>
        <begin position="1"/>
        <end position="81"/>
    </location>
</feature>
<dbReference type="OrthoDB" id="1822491at2"/>
<evidence type="ECO:0000259" key="5">
    <source>
        <dbReference type="PROSITE" id="PS51898"/>
    </source>
</evidence>
<dbReference type="PANTHER" id="PTHR30349">
    <property type="entry name" value="PHAGE INTEGRASE-RELATED"/>
    <property type="match status" value="1"/>
</dbReference>
<dbReference type="EMBL" id="JACHBS010000001">
    <property type="protein sequence ID" value="MBB5618443.1"/>
    <property type="molecule type" value="Genomic_DNA"/>
</dbReference>
<dbReference type="Pfam" id="PF00589">
    <property type="entry name" value="Phage_integrase"/>
    <property type="match status" value="1"/>
</dbReference>
<dbReference type="AlphaFoldDB" id="A0A840X7B5"/>
<dbReference type="InterPro" id="IPR013762">
    <property type="entry name" value="Integrase-like_cat_sf"/>
</dbReference>
<evidence type="ECO:0000313" key="7">
    <source>
        <dbReference type="EMBL" id="MBB5618443.1"/>
    </source>
</evidence>
<proteinExistence type="inferred from homology"/>
<gene>
    <name evidence="7" type="ORF">BJ959_001939</name>
</gene>
<accession>A0A840X7B5</accession>
<evidence type="ECO:0000256" key="4">
    <source>
        <dbReference type="PROSITE-ProRule" id="PRU01248"/>
    </source>
</evidence>
<dbReference type="RefSeq" id="WP_153981516.1">
    <property type="nucleotide sequence ID" value="NZ_BAAANZ010000002.1"/>
</dbReference>
<dbReference type="PANTHER" id="PTHR30349:SF41">
    <property type="entry name" value="INTEGRASE_RECOMBINASE PROTEIN MJ0367-RELATED"/>
    <property type="match status" value="1"/>
</dbReference>
<dbReference type="CDD" id="cd00397">
    <property type="entry name" value="DNA_BRE_C"/>
    <property type="match status" value="1"/>
</dbReference>
<name>A0A840X7B5_9MICO</name>
<protein>
    <submittedName>
        <fullName evidence="7">Integrase</fullName>
    </submittedName>
</protein>
<dbReference type="SUPFAM" id="SSF56349">
    <property type="entry name" value="DNA breaking-rejoining enzymes"/>
    <property type="match status" value="1"/>
</dbReference>
<reference evidence="7 8" key="1">
    <citation type="submission" date="2020-08" db="EMBL/GenBank/DDBJ databases">
        <title>Sequencing the genomes of 1000 actinobacteria strains.</title>
        <authorList>
            <person name="Klenk H.-P."/>
        </authorList>
    </citation>
    <scope>NUCLEOTIDE SEQUENCE [LARGE SCALE GENOMIC DNA]</scope>
    <source>
        <strain evidence="7 8">DSM 23889</strain>
    </source>
</reference>
<dbReference type="Gene3D" id="1.10.443.10">
    <property type="entry name" value="Intergrase catalytic core"/>
    <property type="match status" value="1"/>
</dbReference>
<dbReference type="PROSITE" id="PS51900">
    <property type="entry name" value="CB"/>
    <property type="match status" value="1"/>
</dbReference>
<dbReference type="GO" id="GO:0006310">
    <property type="term" value="P:DNA recombination"/>
    <property type="evidence" value="ECO:0007669"/>
    <property type="project" value="UniProtKB-KW"/>
</dbReference>
<evidence type="ECO:0000259" key="6">
    <source>
        <dbReference type="PROSITE" id="PS51900"/>
    </source>
</evidence>
<evidence type="ECO:0000256" key="3">
    <source>
        <dbReference type="ARBA" id="ARBA00023172"/>
    </source>
</evidence>